<dbReference type="Proteomes" id="UP001430396">
    <property type="component" value="Unassembled WGS sequence"/>
</dbReference>
<feature type="transmembrane region" description="Helical" evidence="1">
    <location>
        <begin position="87"/>
        <end position="106"/>
    </location>
</feature>
<name>A0ABS8NZ34_9XANT</name>
<dbReference type="EMBL" id="JAFFQI010000199">
    <property type="protein sequence ID" value="MCD0268364.1"/>
    <property type="molecule type" value="Genomic_DNA"/>
</dbReference>
<keyword evidence="1" id="KW-0472">Membrane</keyword>
<gene>
    <name evidence="2" type="ORF">JWH11_18395</name>
</gene>
<comment type="caution">
    <text evidence="2">The sequence shown here is derived from an EMBL/GenBank/DDBJ whole genome shotgun (WGS) entry which is preliminary data.</text>
</comment>
<proteinExistence type="predicted"/>
<feature type="transmembrane region" description="Helical" evidence="1">
    <location>
        <begin position="63"/>
        <end position="80"/>
    </location>
</feature>
<feature type="transmembrane region" description="Helical" evidence="1">
    <location>
        <begin position="118"/>
        <end position="141"/>
    </location>
</feature>
<reference evidence="2" key="1">
    <citation type="submission" date="2021-02" db="EMBL/GenBank/DDBJ databases">
        <title>Copper resistance gene diversity in local Xanthomonas species at agrochemical polluted sites in Trinidad, Trinidad and Tobago.</title>
        <authorList>
            <person name="Ramnarine S.D.B.J."/>
            <person name="Ramsubhag A."/>
            <person name="Jayaraman J."/>
        </authorList>
    </citation>
    <scope>NUCLEOTIDE SEQUENCE</scope>
    <source>
        <strain evidence="2">CaNP6A</strain>
    </source>
</reference>
<evidence type="ECO:0000313" key="3">
    <source>
        <dbReference type="Proteomes" id="UP001430396"/>
    </source>
</evidence>
<dbReference type="RefSeq" id="WP_230436310.1">
    <property type="nucleotide sequence ID" value="NZ_JAFFQI010000199.1"/>
</dbReference>
<evidence type="ECO:0000256" key="1">
    <source>
        <dbReference type="SAM" id="Phobius"/>
    </source>
</evidence>
<keyword evidence="1" id="KW-1133">Transmembrane helix</keyword>
<sequence>MTKMHASDSTAAVATTHASAPDAVPLWRLYGLRAGYLLLVVGLGVQVWPGIVLRHDGWELMEGVVQCMLGAIGLLALLGLRSPLKMLPLLLFEIAWKCLWLGFVAAPRLLHDRMDAGTWSTVSACLLVVIFPLLIPWRYVLRTYVRAPSERWR</sequence>
<protein>
    <submittedName>
        <fullName evidence="2">Uncharacterized protein</fullName>
    </submittedName>
</protein>
<evidence type="ECO:0000313" key="2">
    <source>
        <dbReference type="EMBL" id="MCD0268364.1"/>
    </source>
</evidence>
<feature type="transmembrane region" description="Helical" evidence="1">
    <location>
        <begin position="34"/>
        <end position="51"/>
    </location>
</feature>
<organism evidence="2 3">
    <name type="scientific">Xanthomonas melonis</name>
    <dbReference type="NCBI Taxonomy" id="56456"/>
    <lineage>
        <taxon>Bacteria</taxon>
        <taxon>Pseudomonadati</taxon>
        <taxon>Pseudomonadota</taxon>
        <taxon>Gammaproteobacteria</taxon>
        <taxon>Lysobacterales</taxon>
        <taxon>Lysobacteraceae</taxon>
        <taxon>Xanthomonas</taxon>
    </lineage>
</organism>
<keyword evidence="1" id="KW-0812">Transmembrane</keyword>
<accession>A0ABS8NZ34</accession>
<keyword evidence="3" id="KW-1185">Reference proteome</keyword>